<reference evidence="1 2" key="1">
    <citation type="submission" date="2020-03" db="EMBL/GenBank/DDBJ databases">
        <title>WGS of the type strain of Planosporangium spp.</title>
        <authorList>
            <person name="Thawai C."/>
        </authorList>
    </citation>
    <scope>NUCLEOTIDE SEQUENCE [LARGE SCALE GENOMIC DNA]</scope>
    <source>
        <strain evidence="1 2">TBRC 5610</strain>
    </source>
</reference>
<sequence>MARRIELSRDQAEDVLRMLTALSAILHAPPLPERLFRTLAPVIGLDIVRYGNRLGVTYLAGNVDRLRRLLIDALGDDQPA</sequence>
<keyword evidence="2" id="KW-1185">Reference proteome</keyword>
<organism evidence="1 2">
    <name type="scientific">Planosporangium thailandense</name>
    <dbReference type="NCBI Taxonomy" id="765197"/>
    <lineage>
        <taxon>Bacteria</taxon>
        <taxon>Bacillati</taxon>
        <taxon>Actinomycetota</taxon>
        <taxon>Actinomycetes</taxon>
        <taxon>Micromonosporales</taxon>
        <taxon>Micromonosporaceae</taxon>
        <taxon>Planosporangium</taxon>
    </lineage>
</organism>
<comment type="caution">
    <text evidence="1">The sequence shown here is derived from an EMBL/GenBank/DDBJ whole genome shotgun (WGS) entry which is preliminary data.</text>
</comment>
<protein>
    <submittedName>
        <fullName evidence="1">Uncharacterized protein</fullName>
    </submittedName>
</protein>
<dbReference type="RefSeq" id="WP_167928547.1">
    <property type="nucleotide sequence ID" value="NZ_JAATVY010000033.1"/>
</dbReference>
<dbReference type="Proteomes" id="UP000722989">
    <property type="component" value="Unassembled WGS sequence"/>
</dbReference>
<gene>
    <name evidence="1" type="ORF">HC031_28525</name>
</gene>
<proteinExistence type="predicted"/>
<evidence type="ECO:0000313" key="2">
    <source>
        <dbReference type="Proteomes" id="UP000722989"/>
    </source>
</evidence>
<accession>A0ABX0Y8A3</accession>
<dbReference type="EMBL" id="JAATVY010000033">
    <property type="protein sequence ID" value="NJC73643.1"/>
    <property type="molecule type" value="Genomic_DNA"/>
</dbReference>
<evidence type="ECO:0000313" key="1">
    <source>
        <dbReference type="EMBL" id="NJC73643.1"/>
    </source>
</evidence>
<name>A0ABX0Y8A3_9ACTN</name>